<proteinExistence type="predicted"/>
<evidence type="ECO:0000259" key="1">
    <source>
        <dbReference type="Pfam" id="PF14016"/>
    </source>
</evidence>
<dbReference type="Proteomes" id="UP001142292">
    <property type="component" value="Unassembled WGS sequence"/>
</dbReference>
<dbReference type="InterPro" id="IPR025326">
    <property type="entry name" value="DUF4232"/>
</dbReference>
<evidence type="ECO:0000313" key="3">
    <source>
        <dbReference type="Proteomes" id="UP001142292"/>
    </source>
</evidence>
<keyword evidence="3" id="KW-1185">Reference proteome</keyword>
<sequence>MTPKCTNDDLKAGYRATEAGAGSRFGEITLTNVADHACALGGFGGLSYVGGGNGTQVGAPAVREGSWRKVIMKPGQVAVSAVSESTAEKYPASTCKPTKVDGFRIYVPDSYDSQFVAHKTTACAAKDVKLLSHKAFH</sequence>
<evidence type="ECO:0000313" key="2">
    <source>
        <dbReference type="EMBL" id="GLJ69171.1"/>
    </source>
</evidence>
<organism evidence="2 3">
    <name type="scientific">Nocardioides luteus</name>
    <dbReference type="NCBI Taxonomy" id="1844"/>
    <lineage>
        <taxon>Bacteria</taxon>
        <taxon>Bacillati</taxon>
        <taxon>Actinomycetota</taxon>
        <taxon>Actinomycetes</taxon>
        <taxon>Propionibacteriales</taxon>
        <taxon>Nocardioidaceae</taxon>
        <taxon>Nocardioides</taxon>
    </lineage>
</organism>
<dbReference type="RefSeq" id="WP_189120299.1">
    <property type="nucleotide sequence ID" value="NZ_BMRK01000021.1"/>
</dbReference>
<reference evidence="2" key="2">
    <citation type="submission" date="2023-01" db="EMBL/GenBank/DDBJ databases">
        <authorList>
            <person name="Sun Q."/>
            <person name="Evtushenko L."/>
        </authorList>
    </citation>
    <scope>NUCLEOTIDE SEQUENCE</scope>
    <source>
        <strain evidence="2">VKM Ac-1246</strain>
    </source>
</reference>
<gene>
    <name evidence="2" type="ORF">GCM10017579_32070</name>
</gene>
<feature type="domain" description="DUF4232" evidence="1">
    <location>
        <begin position="5"/>
        <end position="128"/>
    </location>
</feature>
<comment type="caution">
    <text evidence="2">The sequence shown here is derived from an EMBL/GenBank/DDBJ whole genome shotgun (WGS) entry which is preliminary data.</text>
</comment>
<dbReference type="EMBL" id="BSEL01000006">
    <property type="protein sequence ID" value="GLJ69171.1"/>
    <property type="molecule type" value="Genomic_DNA"/>
</dbReference>
<reference evidence="2" key="1">
    <citation type="journal article" date="2014" name="Int. J. Syst. Evol. Microbiol.">
        <title>Complete genome of a new Firmicutes species belonging to the dominant human colonic microbiota ('Ruminococcus bicirculans') reveals two chromosomes and a selective capacity to utilize plant glucans.</title>
        <authorList>
            <consortium name="NISC Comparative Sequencing Program"/>
            <person name="Wegmann U."/>
            <person name="Louis P."/>
            <person name="Goesmann A."/>
            <person name="Henrissat B."/>
            <person name="Duncan S.H."/>
            <person name="Flint H.J."/>
        </authorList>
    </citation>
    <scope>NUCLEOTIDE SEQUENCE</scope>
    <source>
        <strain evidence="2">VKM Ac-1246</strain>
    </source>
</reference>
<dbReference type="Pfam" id="PF14016">
    <property type="entry name" value="DUF4232"/>
    <property type="match status" value="1"/>
</dbReference>
<name>A0ABQ5SZ96_9ACTN</name>
<protein>
    <recommendedName>
        <fullName evidence="1">DUF4232 domain-containing protein</fullName>
    </recommendedName>
</protein>
<accession>A0ABQ5SZ96</accession>